<dbReference type="InterPro" id="IPR002881">
    <property type="entry name" value="DUF58"/>
</dbReference>
<dbReference type="Pfam" id="PF01882">
    <property type="entry name" value="DUF58"/>
    <property type="match status" value="1"/>
</dbReference>
<protein>
    <submittedName>
        <fullName evidence="2">DUF58 domain-containing protein</fullName>
    </submittedName>
</protein>
<name>A0A932GP54_UNCTE</name>
<comment type="caution">
    <text evidence="2">The sequence shown here is derived from an EMBL/GenBank/DDBJ whole genome shotgun (WGS) entry which is preliminary data.</text>
</comment>
<evidence type="ECO:0000313" key="3">
    <source>
        <dbReference type="Proteomes" id="UP000741360"/>
    </source>
</evidence>
<accession>A0A932GP54</accession>
<evidence type="ECO:0000259" key="1">
    <source>
        <dbReference type="Pfam" id="PF01882"/>
    </source>
</evidence>
<dbReference type="PANTHER" id="PTHR33608:SF7">
    <property type="entry name" value="DUF58 DOMAIN-CONTAINING PROTEIN"/>
    <property type="match status" value="1"/>
</dbReference>
<dbReference type="InterPro" id="IPR036465">
    <property type="entry name" value="vWFA_dom_sf"/>
</dbReference>
<organism evidence="2 3">
    <name type="scientific">Tectimicrobiota bacterium</name>
    <dbReference type="NCBI Taxonomy" id="2528274"/>
    <lineage>
        <taxon>Bacteria</taxon>
        <taxon>Pseudomonadati</taxon>
        <taxon>Nitrospinota/Tectimicrobiota group</taxon>
        <taxon>Candidatus Tectimicrobiota</taxon>
    </lineage>
</organism>
<evidence type="ECO:0000313" key="2">
    <source>
        <dbReference type="EMBL" id="MBI3014637.1"/>
    </source>
</evidence>
<dbReference type="Proteomes" id="UP000741360">
    <property type="component" value="Unassembled WGS sequence"/>
</dbReference>
<feature type="domain" description="DUF58" evidence="1">
    <location>
        <begin position="46"/>
        <end position="253"/>
    </location>
</feature>
<dbReference type="EMBL" id="JACPSX010000108">
    <property type="protein sequence ID" value="MBI3014637.1"/>
    <property type="molecule type" value="Genomic_DNA"/>
</dbReference>
<dbReference type="Gene3D" id="3.40.50.410">
    <property type="entry name" value="von Willebrand factor, type A domain"/>
    <property type="match status" value="1"/>
</dbReference>
<reference evidence="2" key="1">
    <citation type="submission" date="2020-07" db="EMBL/GenBank/DDBJ databases">
        <title>Huge and variable diversity of episymbiotic CPR bacteria and DPANN archaea in groundwater ecosystems.</title>
        <authorList>
            <person name="He C.Y."/>
            <person name="Keren R."/>
            <person name="Whittaker M."/>
            <person name="Farag I.F."/>
            <person name="Doudna J."/>
            <person name="Cate J.H.D."/>
            <person name="Banfield J.F."/>
        </authorList>
    </citation>
    <scope>NUCLEOTIDE SEQUENCE</scope>
    <source>
        <strain evidence="2">NC_groundwater_717_Ag_S-0.2um_59_8</strain>
    </source>
</reference>
<dbReference type="PANTHER" id="PTHR33608">
    <property type="entry name" value="BLL2464 PROTEIN"/>
    <property type="match status" value="1"/>
</dbReference>
<dbReference type="SUPFAM" id="SSF53300">
    <property type="entry name" value="vWA-like"/>
    <property type="match status" value="1"/>
</dbReference>
<sequence length="294" mass="33416">MAWSYVDPQLLGKLSSLTLKGRHSVEGFLSGVHKSTFKGFNVEFAEHREYSPGDEIRHVDWKVYGKSDRYYIKEYEEETNRRCFLVLDGSASMSYRGEKATWSKFAYACFVATSMAHILLHQGDSVGLTLCSKTLKRSLPVRAGRDQLGTIAGALEEVEPRGETTLGETLSELAGSLKSRSLVLVLSDLLEEGDGIIQAFKRFEFLKHEVMVFHVLDRDELTLPFRDTVRFEGLEEDLRVITDPEAIRREYVELISTFCEHYRRACAQAGMDYTLLDTSVPLDQSLIRFFSTRG</sequence>
<gene>
    <name evidence="2" type="ORF">HYY65_06175</name>
</gene>
<dbReference type="AlphaFoldDB" id="A0A932GP54"/>
<proteinExistence type="predicted"/>